<dbReference type="AlphaFoldDB" id="A0A453L8L9"/>
<name>A0A453L8L9_AEGTS</name>
<reference evidence="3" key="4">
    <citation type="submission" date="2019-03" db="UniProtKB">
        <authorList>
            <consortium name="EnsemblPlants"/>
        </authorList>
    </citation>
    <scope>IDENTIFICATION</scope>
</reference>
<keyword evidence="4" id="KW-1185">Reference proteome</keyword>
<reference evidence="4" key="2">
    <citation type="journal article" date="2017" name="Nat. Plants">
        <title>The Aegilops tauschii genome reveals multiple impacts of transposons.</title>
        <authorList>
            <person name="Zhao G."/>
            <person name="Zou C."/>
            <person name="Li K."/>
            <person name="Wang K."/>
            <person name="Li T."/>
            <person name="Gao L."/>
            <person name="Zhang X."/>
            <person name="Wang H."/>
            <person name="Yang Z."/>
            <person name="Liu X."/>
            <person name="Jiang W."/>
            <person name="Mao L."/>
            <person name="Kong X."/>
            <person name="Jiao Y."/>
            <person name="Jia J."/>
        </authorList>
    </citation>
    <scope>NUCLEOTIDE SEQUENCE [LARGE SCALE GENOMIC DNA]</scope>
    <source>
        <strain evidence="4">cv. AL8/78</strain>
    </source>
</reference>
<evidence type="ECO:0000313" key="4">
    <source>
        <dbReference type="Proteomes" id="UP000015105"/>
    </source>
</evidence>
<reference evidence="4" key="1">
    <citation type="journal article" date="2014" name="Science">
        <title>Ancient hybridizations among the ancestral genomes of bread wheat.</title>
        <authorList>
            <consortium name="International Wheat Genome Sequencing Consortium,"/>
            <person name="Marcussen T."/>
            <person name="Sandve S.R."/>
            <person name="Heier L."/>
            <person name="Spannagl M."/>
            <person name="Pfeifer M."/>
            <person name="Jakobsen K.S."/>
            <person name="Wulff B.B."/>
            <person name="Steuernagel B."/>
            <person name="Mayer K.F."/>
            <person name="Olsen O.A."/>
        </authorList>
    </citation>
    <scope>NUCLEOTIDE SEQUENCE [LARGE SCALE GENOMIC DNA]</scope>
    <source>
        <strain evidence="4">cv. AL8/78</strain>
    </source>
</reference>
<dbReference type="Pfam" id="PF13976">
    <property type="entry name" value="gag_pre-integrs"/>
    <property type="match status" value="1"/>
</dbReference>
<reference evidence="3" key="5">
    <citation type="journal article" date="2021" name="G3 (Bethesda)">
        <title>Aegilops tauschii genome assembly Aet v5.0 features greater sequence contiguity and improved annotation.</title>
        <authorList>
            <person name="Wang L."/>
            <person name="Zhu T."/>
            <person name="Rodriguez J.C."/>
            <person name="Deal K.R."/>
            <person name="Dubcovsky J."/>
            <person name="McGuire P.E."/>
            <person name="Lux T."/>
            <person name="Spannagl M."/>
            <person name="Mayer K.F.X."/>
            <person name="Baldrich P."/>
            <person name="Meyers B.C."/>
            <person name="Huo N."/>
            <person name="Gu Y.Q."/>
            <person name="Zhou H."/>
            <person name="Devos K.M."/>
            <person name="Bennetzen J.L."/>
            <person name="Unver T."/>
            <person name="Budak H."/>
            <person name="Gulick P.J."/>
            <person name="Galiba G."/>
            <person name="Kalapos B."/>
            <person name="Nelson D.R."/>
            <person name="Li P."/>
            <person name="You F.M."/>
            <person name="Luo M.C."/>
            <person name="Dvorak J."/>
        </authorList>
    </citation>
    <scope>NUCLEOTIDE SEQUENCE [LARGE SCALE GENOMIC DNA]</scope>
    <source>
        <strain evidence="3">cv. AL8/78</strain>
    </source>
</reference>
<accession>A0A453L8L9</accession>
<evidence type="ECO:0000259" key="1">
    <source>
        <dbReference type="Pfam" id="PF13976"/>
    </source>
</evidence>
<protein>
    <submittedName>
        <fullName evidence="3">Uncharacterized protein</fullName>
    </submittedName>
</protein>
<dbReference type="InterPro" id="IPR025724">
    <property type="entry name" value="GAG-pre-integrase_dom"/>
</dbReference>
<dbReference type="Pfam" id="PF22936">
    <property type="entry name" value="Pol_BBD"/>
    <property type="match status" value="1"/>
</dbReference>
<dbReference type="Gramene" id="AET5Gv20671400.2">
    <property type="protein sequence ID" value="AET5Gv20671400.2"/>
    <property type="gene ID" value="AET5Gv20671400"/>
</dbReference>
<dbReference type="InterPro" id="IPR054722">
    <property type="entry name" value="PolX-like_BBD"/>
</dbReference>
<organism evidence="3 4">
    <name type="scientific">Aegilops tauschii subsp. strangulata</name>
    <name type="common">Goatgrass</name>
    <dbReference type="NCBI Taxonomy" id="200361"/>
    <lineage>
        <taxon>Eukaryota</taxon>
        <taxon>Viridiplantae</taxon>
        <taxon>Streptophyta</taxon>
        <taxon>Embryophyta</taxon>
        <taxon>Tracheophyta</taxon>
        <taxon>Spermatophyta</taxon>
        <taxon>Magnoliopsida</taxon>
        <taxon>Liliopsida</taxon>
        <taxon>Poales</taxon>
        <taxon>Poaceae</taxon>
        <taxon>BOP clade</taxon>
        <taxon>Pooideae</taxon>
        <taxon>Triticodae</taxon>
        <taxon>Triticeae</taxon>
        <taxon>Triticinae</taxon>
        <taxon>Aegilops</taxon>
    </lineage>
</organism>
<sequence>MDSGASRHMAGSHKKFTNYVCELRGQSVNLADGSTQTIMGSGTLMCNSNMPLSSVLHVPSFPINLLCISCITSELNCVVIFFPSWCLIQELGTGRRLGTGSMHDGLHYLDDNTSPAVAAALSSSPLEEFMLQHRRLGHISFVILGELYPNLFNKVRKEDLVCDACLYGKQIRSTYILSDHRSDVPL</sequence>
<reference evidence="3" key="3">
    <citation type="journal article" date="2017" name="Nature">
        <title>Genome sequence of the progenitor of the wheat D genome Aegilops tauschii.</title>
        <authorList>
            <person name="Luo M.C."/>
            <person name="Gu Y.Q."/>
            <person name="Puiu D."/>
            <person name="Wang H."/>
            <person name="Twardziok S.O."/>
            <person name="Deal K.R."/>
            <person name="Huo N."/>
            <person name="Zhu T."/>
            <person name="Wang L."/>
            <person name="Wang Y."/>
            <person name="McGuire P.E."/>
            <person name="Liu S."/>
            <person name="Long H."/>
            <person name="Ramasamy R.K."/>
            <person name="Rodriguez J.C."/>
            <person name="Van S.L."/>
            <person name="Yuan L."/>
            <person name="Wang Z."/>
            <person name="Xia Z."/>
            <person name="Xiao L."/>
            <person name="Anderson O.D."/>
            <person name="Ouyang S."/>
            <person name="Liang Y."/>
            <person name="Zimin A.V."/>
            <person name="Pertea G."/>
            <person name="Qi P."/>
            <person name="Bennetzen J.L."/>
            <person name="Dai X."/>
            <person name="Dawson M.W."/>
            <person name="Muller H.G."/>
            <person name="Kugler K."/>
            <person name="Rivarola-Duarte L."/>
            <person name="Spannagl M."/>
            <person name="Mayer K.F.X."/>
            <person name="Lu F.H."/>
            <person name="Bevan M.W."/>
            <person name="Leroy P."/>
            <person name="Li P."/>
            <person name="You F.M."/>
            <person name="Sun Q."/>
            <person name="Liu Z."/>
            <person name="Lyons E."/>
            <person name="Wicker T."/>
            <person name="Salzberg S.L."/>
            <person name="Devos K.M."/>
            <person name="Dvorak J."/>
        </authorList>
    </citation>
    <scope>NUCLEOTIDE SEQUENCE [LARGE SCALE GENOMIC DNA]</scope>
    <source>
        <strain evidence="3">cv. AL8/78</strain>
    </source>
</reference>
<evidence type="ECO:0000313" key="3">
    <source>
        <dbReference type="EnsemblPlants" id="AET5Gv20671400.2"/>
    </source>
</evidence>
<feature type="domain" description="Retrovirus-related Pol polyprotein from transposon TNT 1-94-like beta-barrel" evidence="2">
    <location>
        <begin position="1"/>
        <end position="73"/>
    </location>
</feature>
<dbReference type="Proteomes" id="UP000015105">
    <property type="component" value="Chromosome 5D"/>
</dbReference>
<proteinExistence type="predicted"/>
<feature type="domain" description="GAG-pre-integrase" evidence="1">
    <location>
        <begin position="105"/>
        <end position="170"/>
    </location>
</feature>
<evidence type="ECO:0000259" key="2">
    <source>
        <dbReference type="Pfam" id="PF22936"/>
    </source>
</evidence>
<dbReference type="EnsemblPlants" id="AET5Gv20671400.2">
    <property type="protein sequence ID" value="AET5Gv20671400.2"/>
    <property type="gene ID" value="AET5Gv20671400"/>
</dbReference>